<comment type="caution">
    <text evidence="1">The sequence shown here is derived from an EMBL/GenBank/DDBJ whole genome shotgun (WGS) entry which is preliminary data.</text>
</comment>
<proteinExistence type="predicted"/>
<keyword evidence="2" id="KW-1185">Reference proteome</keyword>
<protein>
    <recommendedName>
        <fullName evidence="3">Tetratricopeptide repeat protein</fullName>
    </recommendedName>
</protein>
<dbReference type="OrthoDB" id="997414at2"/>
<evidence type="ECO:0000313" key="2">
    <source>
        <dbReference type="Proteomes" id="UP000283523"/>
    </source>
</evidence>
<accession>A0A418LWN1</accession>
<reference evidence="1 2" key="1">
    <citation type="submission" date="2018-08" db="EMBL/GenBank/DDBJ databases">
        <title>Fibrisoma montanum sp. nov., isolated from Danxia mountain soil.</title>
        <authorList>
            <person name="Huang Y."/>
        </authorList>
    </citation>
    <scope>NUCLEOTIDE SEQUENCE [LARGE SCALE GENOMIC DNA]</scope>
    <source>
        <strain evidence="1 2">HYT19</strain>
    </source>
</reference>
<dbReference type="Proteomes" id="UP000283523">
    <property type="component" value="Unassembled WGS sequence"/>
</dbReference>
<organism evidence="1 2">
    <name type="scientific">Fibrisoma montanum</name>
    <dbReference type="NCBI Taxonomy" id="2305895"/>
    <lineage>
        <taxon>Bacteria</taxon>
        <taxon>Pseudomonadati</taxon>
        <taxon>Bacteroidota</taxon>
        <taxon>Cytophagia</taxon>
        <taxon>Cytophagales</taxon>
        <taxon>Spirosomataceae</taxon>
        <taxon>Fibrisoma</taxon>
    </lineage>
</organism>
<gene>
    <name evidence="1" type="ORF">DYU11_31440</name>
</gene>
<evidence type="ECO:0008006" key="3">
    <source>
        <dbReference type="Google" id="ProtNLM"/>
    </source>
</evidence>
<name>A0A418LWN1_9BACT</name>
<dbReference type="AlphaFoldDB" id="A0A418LWN1"/>
<sequence length="403" mass="45946">MVTNTTNVPTFVISQYTIVSMLFFTCSRKALSALTALLLFTTVGFGQKVDLDRFYFEVSYLSLPREFVEPDQRSYGVRVETAATVGSAYPEAEIYEKIRLFGYQKTESNPTVGVQVRFDNVRFEKTEMRSRTVENKDREGKVTSRTTYYTLTATYSAGGVYRIYGPRADAPARKRTEEPVKDAKPNRFLQAVTVSTESTPASQPLASSGLFPSQITYSTKEFTSAVDASRYFEQNQASIKTELINKYVNDAIQDVNGSLNGWYGYVPVQSREHLWILDSKKHPEYEVQQEAIKAVKDLMKTMSATQPVALLTENLQPVMAYFQALKTKYAGDDKQERKMRYSAYYNLAKLYYFLDQPDKAIEEANGLIKNDYDPSDGKKYAELAEDLKKELARHRLESRHMPL</sequence>
<evidence type="ECO:0000313" key="1">
    <source>
        <dbReference type="EMBL" id="RIV17609.1"/>
    </source>
</evidence>
<dbReference type="EMBL" id="QXED01000017">
    <property type="protein sequence ID" value="RIV17609.1"/>
    <property type="molecule type" value="Genomic_DNA"/>
</dbReference>